<organism evidence="3 4">
    <name type="scientific">Clostridium intestinale DSM 6191</name>
    <dbReference type="NCBI Taxonomy" id="1121320"/>
    <lineage>
        <taxon>Bacteria</taxon>
        <taxon>Bacillati</taxon>
        <taxon>Bacillota</taxon>
        <taxon>Clostridia</taxon>
        <taxon>Eubacteriales</taxon>
        <taxon>Clostridiaceae</taxon>
        <taxon>Clostridium</taxon>
    </lineage>
</organism>
<reference evidence="3 4" key="1">
    <citation type="submission" date="2016-11" db="EMBL/GenBank/DDBJ databases">
        <authorList>
            <person name="Jaros S."/>
            <person name="Januszkiewicz K."/>
            <person name="Wedrychowicz H."/>
        </authorList>
    </citation>
    <scope>NUCLEOTIDE SEQUENCE [LARGE SCALE GENOMIC DNA]</scope>
    <source>
        <strain evidence="3 4">DSM 6191</strain>
    </source>
</reference>
<accession>A0A1M5ZWQ5</accession>
<dbReference type="InterPro" id="IPR004165">
    <property type="entry name" value="CoA_trans_fam_I"/>
</dbReference>
<keyword evidence="2 3" id="KW-0808">Transferase</keyword>
<dbReference type="PROSITE" id="PS01274">
    <property type="entry name" value="COA_TRANSF_2"/>
    <property type="match status" value="1"/>
</dbReference>
<dbReference type="InterPro" id="IPR012791">
    <property type="entry name" value="3-oxoacid_CoA-transf_B"/>
</dbReference>
<proteinExistence type="inferred from homology"/>
<dbReference type="PANTHER" id="PTHR13707">
    <property type="entry name" value="KETOACID-COENZYME A TRANSFERASE"/>
    <property type="match status" value="1"/>
</dbReference>
<evidence type="ECO:0000256" key="2">
    <source>
        <dbReference type="ARBA" id="ARBA00022679"/>
    </source>
</evidence>
<dbReference type="EMBL" id="FQXU01000011">
    <property type="protein sequence ID" value="SHI28469.1"/>
    <property type="molecule type" value="Genomic_DNA"/>
</dbReference>
<dbReference type="Pfam" id="PF01144">
    <property type="entry name" value="CoA_trans"/>
    <property type="match status" value="1"/>
</dbReference>
<dbReference type="PANTHER" id="PTHR13707:SF60">
    <property type="entry name" value="ACETATE COA-TRANSFERASE SUBUNIT ALPHA"/>
    <property type="match status" value="1"/>
</dbReference>
<sequence>MEKRELIARRVAQEFRDGNVVNLGIGIPTLAANYITKDIQVVLQSENGILGLGPESSEDTIDESIVDAGGKPKTIVQGGAFFDSAFSFSLIRGGHVDITVLGALEVDEEGNLSNWMIPNKKVPGMGGAMDLVVGAKKTIIAMEHVNRDGKPKILEKCVLPLTAAKQVNKIITDLSVIDVVKGEGLVLREIAEGLTIEELKSLTHAKFHIAKDLKIIAL</sequence>
<dbReference type="Gene3D" id="3.40.1080.10">
    <property type="entry name" value="Glutaconate Coenzyme A-transferase"/>
    <property type="match status" value="1"/>
</dbReference>
<dbReference type="AlphaFoldDB" id="A0A1M5ZWQ5"/>
<dbReference type="SMART" id="SM00882">
    <property type="entry name" value="CoA_trans"/>
    <property type="match status" value="1"/>
</dbReference>
<dbReference type="GO" id="GO:0008410">
    <property type="term" value="F:CoA-transferase activity"/>
    <property type="evidence" value="ECO:0007669"/>
    <property type="project" value="InterPro"/>
</dbReference>
<dbReference type="SUPFAM" id="SSF100950">
    <property type="entry name" value="NagB/RpiA/CoA transferase-like"/>
    <property type="match status" value="1"/>
</dbReference>
<dbReference type="InterPro" id="IPR037171">
    <property type="entry name" value="NagB/RpiA_transferase-like"/>
</dbReference>
<dbReference type="NCBIfam" id="TIGR02428">
    <property type="entry name" value="pcaJ_scoB_fam"/>
    <property type="match status" value="1"/>
</dbReference>
<evidence type="ECO:0000256" key="1">
    <source>
        <dbReference type="ARBA" id="ARBA00007047"/>
    </source>
</evidence>
<protein>
    <submittedName>
        <fullName evidence="3">Acetate CoA/acetoacetate CoA-transferase beta subunit</fullName>
    </submittedName>
</protein>
<name>A0A1M5ZWQ5_9CLOT</name>
<evidence type="ECO:0000313" key="3">
    <source>
        <dbReference type="EMBL" id="SHI28469.1"/>
    </source>
</evidence>
<comment type="similarity">
    <text evidence="1">Belongs to the 3-oxoacid CoA-transferase subunit B family.</text>
</comment>
<gene>
    <name evidence="3" type="ORF">SAMN02745941_03506</name>
</gene>
<evidence type="ECO:0000313" key="4">
    <source>
        <dbReference type="Proteomes" id="UP000184241"/>
    </source>
</evidence>
<dbReference type="RefSeq" id="WP_073021579.1">
    <property type="nucleotide sequence ID" value="NZ_FQXU01000011.1"/>
</dbReference>
<dbReference type="InterPro" id="IPR004164">
    <property type="entry name" value="CoA_transf_AS"/>
</dbReference>
<dbReference type="Proteomes" id="UP000184241">
    <property type="component" value="Unassembled WGS sequence"/>
</dbReference>